<dbReference type="Pfam" id="PF00589">
    <property type="entry name" value="Phage_integrase"/>
    <property type="match status" value="1"/>
</dbReference>
<evidence type="ECO:0000256" key="2">
    <source>
        <dbReference type="ARBA" id="ARBA00023125"/>
    </source>
</evidence>
<evidence type="ECO:0000313" key="7">
    <source>
        <dbReference type="EMBL" id="KHS49334.1"/>
    </source>
</evidence>
<dbReference type="PANTHER" id="PTHR34605:SF3">
    <property type="entry name" value="P CELL-TYPE AGGLUTINATION PROTEIN MAP4-LIKE-RELATED"/>
    <property type="match status" value="1"/>
</dbReference>
<dbReference type="GO" id="GO:0003677">
    <property type="term" value="F:DNA binding"/>
    <property type="evidence" value="ECO:0007669"/>
    <property type="project" value="UniProtKB-UniRule"/>
</dbReference>
<dbReference type="PANTHER" id="PTHR34605">
    <property type="entry name" value="PHAGE_INTEGRASE DOMAIN-CONTAINING PROTEIN"/>
    <property type="match status" value="1"/>
</dbReference>
<dbReference type="PROSITE" id="PS51898">
    <property type="entry name" value="TYR_RECOMBINASE"/>
    <property type="match status" value="1"/>
</dbReference>
<evidence type="ECO:0000256" key="1">
    <source>
        <dbReference type="ARBA" id="ARBA00022908"/>
    </source>
</evidence>
<evidence type="ECO:0000313" key="9">
    <source>
        <dbReference type="Proteomes" id="UP000031338"/>
    </source>
</evidence>
<dbReference type="SUPFAM" id="SSF56349">
    <property type="entry name" value="DNA breaking-rejoining enzymes"/>
    <property type="match status" value="1"/>
</dbReference>
<dbReference type="Gene3D" id="1.10.443.10">
    <property type="entry name" value="Intergrase catalytic core"/>
    <property type="match status" value="1"/>
</dbReference>
<dbReference type="PATRIC" id="fig|48936.3.peg.265"/>
<evidence type="ECO:0000256" key="4">
    <source>
        <dbReference type="PROSITE-ProRule" id="PRU01248"/>
    </source>
</evidence>
<dbReference type="CDD" id="cd00799">
    <property type="entry name" value="INT_Cre_C"/>
    <property type="match status" value="1"/>
</dbReference>
<dbReference type="RefSeq" id="WP_230960947.1">
    <property type="nucleotide sequence ID" value="NZ_JBNNWK010000023.1"/>
</dbReference>
<dbReference type="STRING" id="48936.NJ75_00037"/>
<keyword evidence="1" id="KW-0229">DNA integration</keyword>
<dbReference type="InterPro" id="IPR044068">
    <property type="entry name" value="CB"/>
</dbReference>
<gene>
    <name evidence="7" type="ORF">NJ75_00037</name>
    <name evidence="8" type="ORF">NJ75_00259</name>
</gene>
<comment type="caution">
    <text evidence="8">The sequence shown here is derived from an EMBL/GenBank/DDBJ whole genome shotgun (WGS) entry which is preliminary data.</text>
</comment>
<reference evidence="8 9" key="1">
    <citation type="submission" date="2014-10" db="EMBL/GenBank/DDBJ databases">
        <title>Draft genome sequence of Novosphingobium subterraneum DSM 12447.</title>
        <authorList>
            <person name="Gan H.M."/>
            <person name="Gan H.Y."/>
            <person name="Savka M.A."/>
        </authorList>
    </citation>
    <scope>NUCLEOTIDE SEQUENCE [LARGE SCALE GENOMIC DNA]</scope>
    <source>
        <strain evidence="8 9">DSM 12447</strain>
    </source>
</reference>
<evidence type="ECO:0000256" key="3">
    <source>
        <dbReference type="ARBA" id="ARBA00023172"/>
    </source>
</evidence>
<feature type="domain" description="Tyr recombinase" evidence="5">
    <location>
        <begin position="139"/>
        <end position="336"/>
    </location>
</feature>
<dbReference type="GO" id="GO:0015074">
    <property type="term" value="P:DNA integration"/>
    <property type="evidence" value="ECO:0007669"/>
    <property type="project" value="UniProtKB-KW"/>
</dbReference>
<dbReference type="Gene3D" id="1.10.150.130">
    <property type="match status" value="1"/>
</dbReference>
<dbReference type="InterPro" id="IPR013762">
    <property type="entry name" value="Integrase-like_cat_sf"/>
</dbReference>
<dbReference type="InterPro" id="IPR002104">
    <property type="entry name" value="Integrase_catalytic"/>
</dbReference>
<evidence type="ECO:0000313" key="8">
    <source>
        <dbReference type="EMBL" id="KHS49556.1"/>
    </source>
</evidence>
<dbReference type="InterPro" id="IPR004107">
    <property type="entry name" value="Integrase_SAM-like_N"/>
</dbReference>
<keyword evidence="3" id="KW-0233">DNA recombination</keyword>
<dbReference type="GO" id="GO:0006310">
    <property type="term" value="P:DNA recombination"/>
    <property type="evidence" value="ECO:0007669"/>
    <property type="project" value="UniProtKB-KW"/>
</dbReference>
<protein>
    <submittedName>
        <fullName evidence="8">Putative integrase</fullName>
    </submittedName>
</protein>
<dbReference type="Pfam" id="PF02899">
    <property type="entry name" value="Phage_int_SAM_1"/>
    <property type="match status" value="1"/>
</dbReference>
<dbReference type="SUPFAM" id="SSF47823">
    <property type="entry name" value="lambda integrase-like, N-terminal domain"/>
    <property type="match status" value="1"/>
</dbReference>
<dbReference type="InterPro" id="IPR010998">
    <property type="entry name" value="Integrase_recombinase_N"/>
</dbReference>
<dbReference type="PROSITE" id="PS51900">
    <property type="entry name" value="CB"/>
    <property type="match status" value="1"/>
</dbReference>
<dbReference type="Proteomes" id="UP000031338">
    <property type="component" value="Unassembled WGS sequence"/>
</dbReference>
<evidence type="ECO:0000259" key="6">
    <source>
        <dbReference type="PROSITE" id="PS51900"/>
    </source>
</evidence>
<sequence length="336" mass="36544">MADGTGLIVEVPIDEGLVSLGQAIPPQLAAEIEAARSYRARSKAANTVRAYDSDWRQFEEWCWTRDLEPMPAMPEVVATWLASLAQAGRADSTIGRHLAAIAWHHRQAGHVAPQHRDPRDVIADTLAGIRREQRARPTRKKSAILAADLARMIAAAEGSSPRAIRDRAVMALGLAAALRRSELVALQLADLELVREGLKLTIRHSKTDQEGEGQVIAVPSGKVLKPGPRLNEWLSVRGGEAGPLFYRTDAQGLMTKEPMSDRSVARLIQRYAEKVGLDPAAVGAHSLRSGFLTEAAKAGASLPKMQEVSRQKKVEVLLGYVRDAALFENHAGKSFL</sequence>
<keyword evidence="2 4" id="KW-0238">DNA-binding</keyword>
<accession>A0A0B8ZSX5</accession>
<feature type="domain" description="Core-binding (CB)" evidence="6">
    <location>
        <begin position="26"/>
        <end position="109"/>
    </location>
</feature>
<dbReference type="InterPro" id="IPR011010">
    <property type="entry name" value="DNA_brk_join_enz"/>
</dbReference>
<keyword evidence="9" id="KW-1185">Reference proteome</keyword>
<organism evidence="8 9">
    <name type="scientific">Novosphingobium subterraneum</name>
    <dbReference type="NCBI Taxonomy" id="48936"/>
    <lineage>
        <taxon>Bacteria</taxon>
        <taxon>Pseudomonadati</taxon>
        <taxon>Pseudomonadota</taxon>
        <taxon>Alphaproteobacteria</taxon>
        <taxon>Sphingomonadales</taxon>
        <taxon>Sphingomonadaceae</taxon>
        <taxon>Novosphingobium</taxon>
    </lineage>
</organism>
<name>A0A0B8ZSX5_9SPHN</name>
<dbReference type="AlphaFoldDB" id="A0A0B8ZSX5"/>
<dbReference type="EMBL" id="JRVC01000001">
    <property type="protein sequence ID" value="KHS49334.1"/>
    <property type="molecule type" value="Genomic_DNA"/>
</dbReference>
<dbReference type="InterPro" id="IPR052925">
    <property type="entry name" value="Phage_Integrase-like_Recomb"/>
</dbReference>
<dbReference type="EMBL" id="JRVC01000001">
    <property type="protein sequence ID" value="KHS49556.1"/>
    <property type="molecule type" value="Genomic_DNA"/>
</dbReference>
<evidence type="ECO:0000259" key="5">
    <source>
        <dbReference type="PROSITE" id="PS51898"/>
    </source>
</evidence>
<proteinExistence type="predicted"/>